<dbReference type="InParanoid" id="A0A163IYS1"/>
<evidence type="ECO:0000313" key="7">
    <source>
        <dbReference type="EMBL" id="SAL96133.1"/>
    </source>
</evidence>
<keyword evidence="2 3" id="KW-0371">Homeobox</keyword>
<evidence type="ECO:0000256" key="4">
    <source>
        <dbReference type="RuleBase" id="RU000682"/>
    </source>
</evidence>
<evidence type="ECO:0000256" key="2">
    <source>
        <dbReference type="ARBA" id="ARBA00023155"/>
    </source>
</evidence>
<dbReference type="PANTHER" id="PTHR24324:SF9">
    <property type="entry name" value="HOMEOBOX DOMAIN-CONTAINING PROTEIN"/>
    <property type="match status" value="1"/>
</dbReference>
<accession>A0A163IYS1</accession>
<dbReference type="GO" id="GO:0000978">
    <property type="term" value="F:RNA polymerase II cis-regulatory region sequence-specific DNA binding"/>
    <property type="evidence" value="ECO:0007669"/>
    <property type="project" value="TreeGrafter"/>
</dbReference>
<feature type="DNA-binding region" description="Homeobox" evidence="3">
    <location>
        <begin position="137"/>
        <end position="196"/>
    </location>
</feature>
<dbReference type="Pfam" id="PF00046">
    <property type="entry name" value="Homeodomain"/>
    <property type="match status" value="1"/>
</dbReference>
<proteinExistence type="predicted"/>
<dbReference type="Gene3D" id="1.10.10.60">
    <property type="entry name" value="Homeodomain-like"/>
    <property type="match status" value="1"/>
</dbReference>
<keyword evidence="3 4" id="KW-0539">Nucleus</keyword>
<protein>
    <recommendedName>
        <fullName evidence="6">Homeobox domain-containing protein</fullName>
    </recommendedName>
</protein>
<feature type="compositionally biased region" description="Basic residues" evidence="5">
    <location>
        <begin position="225"/>
        <end position="235"/>
    </location>
</feature>
<dbReference type="InterPro" id="IPR051000">
    <property type="entry name" value="Homeobox_DNA-bind_prot"/>
</dbReference>
<dbReference type="EMBL" id="LT550653">
    <property type="protein sequence ID" value="SAL96133.1"/>
    <property type="molecule type" value="Genomic_DNA"/>
</dbReference>
<dbReference type="AlphaFoldDB" id="A0A163IYS1"/>
<dbReference type="SMART" id="SM00389">
    <property type="entry name" value="HOX"/>
    <property type="match status" value="1"/>
</dbReference>
<dbReference type="CDD" id="cd00086">
    <property type="entry name" value="homeodomain"/>
    <property type="match status" value="1"/>
</dbReference>
<feature type="compositionally biased region" description="Low complexity" evidence="5">
    <location>
        <begin position="28"/>
        <end position="44"/>
    </location>
</feature>
<name>A0A163IYS1_ABSGL</name>
<dbReference type="PANTHER" id="PTHR24324">
    <property type="entry name" value="HOMEOBOX PROTEIN HHEX"/>
    <property type="match status" value="1"/>
</dbReference>
<evidence type="ECO:0000259" key="6">
    <source>
        <dbReference type="PROSITE" id="PS50071"/>
    </source>
</evidence>
<keyword evidence="8" id="KW-1185">Reference proteome</keyword>
<evidence type="ECO:0000256" key="1">
    <source>
        <dbReference type="ARBA" id="ARBA00023125"/>
    </source>
</evidence>
<dbReference type="Proteomes" id="UP000078561">
    <property type="component" value="Unassembled WGS sequence"/>
</dbReference>
<dbReference type="OrthoDB" id="6159439at2759"/>
<dbReference type="GO" id="GO:0005634">
    <property type="term" value="C:nucleus"/>
    <property type="evidence" value="ECO:0007669"/>
    <property type="project" value="UniProtKB-SubCell"/>
</dbReference>
<dbReference type="SUPFAM" id="SSF46689">
    <property type="entry name" value="Homeodomain-like"/>
    <property type="match status" value="1"/>
</dbReference>
<sequence length="235" mass="27106">MPDVHPALLIQNLLCDSDPLDDDRYTRSPSGQSESSSSNVSMLSPRTPPTATFRMTFPIYPDSGPNCANDFVPSDYQQQQSYCHLSNTDPLVHEVEPPTPYHRHHPYRMPPARGNYITINSDLICAHYLPIHNHSSVKAKRKRASPTQIMILEHVFGHTAFPSTGLREELGEKLGMEPRAVQIWFQNKRQSTKRDQWDTTLEQKQQKDQQKSNNQTFNHHSYPPYHHHQHPSHQE</sequence>
<organism evidence="7">
    <name type="scientific">Absidia glauca</name>
    <name type="common">Pin mould</name>
    <dbReference type="NCBI Taxonomy" id="4829"/>
    <lineage>
        <taxon>Eukaryota</taxon>
        <taxon>Fungi</taxon>
        <taxon>Fungi incertae sedis</taxon>
        <taxon>Mucoromycota</taxon>
        <taxon>Mucoromycotina</taxon>
        <taxon>Mucoromycetes</taxon>
        <taxon>Mucorales</taxon>
        <taxon>Cunninghamellaceae</taxon>
        <taxon>Absidia</taxon>
    </lineage>
</organism>
<dbReference type="GO" id="GO:0030154">
    <property type="term" value="P:cell differentiation"/>
    <property type="evidence" value="ECO:0007669"/>
    <property type="project" value="TreeGrafter"/>
</dbReference>
<feature type="region of interest" description="Disordered" evidence="5">
    <location>
        <begin position="18"/>
        <end position="47"/>
    </location>
</feature>
<feature type="domain" description="Homeobox" evidence="6">
    <location>
        <begin position="135"/>
        <end position="195"/>
    </location>
</feature>
<dbReference type="STRING" id="4829.A0A163IYS1"/>
<evidence type="ECO:0000256" key="5">
    <source>
        <dbReference type="SAM" id="MobiDB-lite"/>
    </source>
</evidence>
<dbReference type="InterPro" id="IPR001356">
    <property type="entry name" value="HD"/>
</dbReference>
<keyword evidence="1 3" id="KW-0238">DNA-binding</keyword>
<dbReference type="PROSITE" id="PS50071">
    <property type="entry name" value="HOMEOBOX_2"/>
    <property type="match status" value="1"/>
</dbReference>
<comment type="subcellular location">
    <subcellularLocation>
        <location evidence="3 4">Nucleus</location>
    </subcellularLocation>
</comment>
<feature type="region of interest" description="Disordered" evidence="5">
    <location>
        <begin position="185"/>
        <end position="235"/>
    </location>
</feature>
<dbReference type="InterPro" id="IPR009057">
    <property type="entry name" value="Homeodomain-like_sf"/>
</dbReference>
<reference evidence="7" key="1">
    <citation type="submission" date="2016-04" db="EMBL/GenBank/DDBJ databases">
        <authorList>
            <person name="Evans L.H."/>
            <person name="Alamgir A."/>
            <person name="Owens N."/>
            <person name="Weber N.D."/>
            <person name="Virtaneva K."/>
            <person name="Barbian K."/>
            <person name="Babar A."/>
            <person name="Rosenke K."/>
        </authorList>
    </citation>
    <scope>NUCLEOTIDE SEQUENCE [LARGE SCALE GENOMIC DNA]</scope>
    <source>
        <strain evidence="7">CBS 101.48</strain>
    </source>
</reference>
<evidence type="ECO:0000313" key="8">
    <source>
        <dbReference type="Proteomes" id="UP000078561"/>
    </source>
</evidence>
<evidence type="ECO:0000256" key="3">
    <source>
        <dbReference type="PROSITE-ProRule" id="PRU00108"/>
    </source>
</evidence>
<dbReference type="GO" id="GO:0006357">
    <property type="term" value="P:regulation of transcription by RNA polymerase II"/>
    <property type="evidence" value="ECO:0007669"/>
    <property type="project" value="TreeGrafter"/>
</dbReference>
<gene>
    <name evidence="7" type="primary">ABSGL_01501.1 scaffold 1580</name>
</gene>